<keyword evidence="10 22" id="KW-0472">Membrane</keyword>
<dbReference type="EMBL" id="JAATJU010025800">
    <property type="protein sequence ID" value="KAH0502669.1"/>
    <property type="molecule type" value="Genomic_DNA"/>
</dbReference>
<dbReference type="FunFam" id="2.60.40.10:FF:000542">
    <property type="entry name" value="Interleukin-6 receptor subunit beta"/>
    <property type="match status" value="1"/>
</dbReference>
<dbReference type="InterPro" id="IPR003529">
    <property type="entry name" value="Hematopoietin_rcpt_Gp130_CS"/>
</dbReference>
<evidence type="ECO:0000256" key="8">
    <source>
        <dbReference type="ARBA" id="ARBA00022989"/>
    </source>
</evidence>
<feature type="repeat" description="ANK" evidence="20">
    <location>
        <begin position="132"/>
        <end position="164"/>
    </location>
</feature>
<evidence type="ECO:0000256" key="11">
    <source>
        <dbReference type="ARBA" id="ARBA00023157"/>
    </source>
</evidence>
<evidence type="ECO:0000313" key="24">
    <source>
        <dbReference type="EMBL" id="KAH0502669.1"/>
    </source>
</evidence>
<evidence type="ECO:0000256" key="9">
    <source>
        <dbReference type="ARBA" id="ARBA00023043"/>
    </source>
</evidence>
<feature type="compositionally biased region" description="Low complexity" evidence="21">
    <location>
        <begin position="1261"/>
        <end position="1285"/>
    </location>
</feature>
<keyword evidence="3" id="KW-1003">Cell membrane</keyword>
<dbReference type="PROSITE" id="PS50297">
    <property type="entry name" value="ANK_REP_REGION"/>
    <property type="match status" value="3"/>
</dbReference>
<feature type="region of interest" description="Disordered" evidence="21">
    <location>
        <begin position="422"/>
        <end position="451"/>
    </location>
</feature>
<dbReference type="InterPro" id="IPR003961">
    <property type="entry name" value="FN3_dom"/>
</dbReference>
<reference evidence="24" key="1">
    <citation type="submission" date="2020-03" db="EMBL/GenBank/DDBJ databases">
        <title>Studies in the Genomics of Life Span.</title>
        <authorList>
            <person name="Glass D."/>
        </authorList>
    </citation>
    <scope>NUCLEOTIDE SEQUENCE</scope>
    <source>
        <strain evidence="24">LTLLF</strain>
        <tissue evidence="24">Muscle</tissue>
    </source>
</reference>
<evidence type="ECO:0000256" key="7">
    <source>
        <dbReference type="ARBA" id="ARBA00022737"/>
    </source>
</evidence>
<dbReference type="SMART" id="SM00060">
    <property type="entry name" value="FN3"/>
    <property type="match status" value="5"/>
</dbReference>
<evidence type="ECO:0000256" key="5">
    <source>
        <dbReference type="ARBA" id="ARBA00022692"/>
    </source>
</evidence>
<evidence type="ECO:0000256" key="19">
    <source>
        <dbReference type="ARBA" id="ARBA00083382"/>
    </source>
</evidence>
<dbReference type="Pfam" id="PF00041">
    <property type="entry name" value="fn3"/>
    <property type="match status" value="2"/>
</dbReference>
<feature type="compositionally biased region" description="Polar residues" evidence="21">
    <location>
        <begin position="1304"/>
        <end position="1316"/>
    </location>
</feature>
<evidence type="ECO:0000256" key="1">
    <source>
        <dbReference type="ARBA" id="ARBA00004251"/>
    </source>
</evidence>
<dbReference type="InterPro" id="IPR010457">
    <property type="entry name" value="IgC2-like_lig-bd"/>
</dbReference>
<feature type="compositionally biased region" description="Basic and acidic residues" evidence="21">
    <location>
        <begin position="325"/>
        <end position="344"/>
    </location>
</feature>
<dbReference type="GO" id="GO:0005886">
    <property type="term" value="C:plasma membrane"/>
    <property type="evidence" value="ECO:0007669"/>
    <property type="project" value="UniProtKB-SubCell"/>
</dbReference>
<keyword evidence="4" id="KW-0597">Phosphoprotein</keyword>
<dbReference type="InterPro" id="IPR002110">
    <property type="entry name" value="Ankyrin_rpt"/>
</dbReference>
<feature type="region of interest" description="Disordered" evidence="21">
    <location>
        <begin position="325"/>
        <end position="347"/>
    </location>
</feature>
<accession>A0A8J6G1Q6</accession>
<feature type="region of interest" description="Disordered" evidence="21">
    <location>
        <begin position="1251"/>
        <end position="1285"/>
    </location>
</feature>
<protein>
    <recommendedName>
        <fullName evidence="16">Interleukin-6 receptor subunit beta</fullName>
    </recommendedName>
    <alternativeName>
        <fullName evidence="18">Interleukin-6 signal transducer</fullName>
    </alternativeName>
    <alternativeName>
        <fullName evidence="17">Membrane glycoprotein 130</fullName>
    </alternativeName>
    <alternativeName>
        <fullName evidence="19">Oncostatin-M receptor subunit alpha</fullName>
    </alternativeName>
</protein>
<feature type="region of interest" description="Disordered" evidence="21">
    <location>
        <begin position="1304"/>
        <end position="1325"/>
    </location>
</feature>
<dbReference type="GO" id="GO:0070102">
    <property type="term" value="P:interleukin-6-mediated signaling pathway"/>
    <property type="evidence" value="ECO:0007669"/>
    <property type="project" value="UniProtKB-ARBA"/>
</dbReference>
<evidence type="ECO:0000256" key="21">
    <source>
        <dbReference type="SAM" id="MobiDB-lite"/>
    </source>
</evidence>
<evidence type="ECO:0000256" key="15">
    <source>
        <dbReference type="ARBA" id="ARBA00063854"/>
    </source>
</evidence>
<evidence type="ECO:0000256" key="14">
    <source>
        <dbReference type="ARBA" id="ARBA00023319"/>
    </source>
</evidence>
<proteinExistence type="inferred from homology"/>
<dbReference type="PANTHER" id="PTHR24198:SF188">
    <property type="entry name" value="ANKYRIN REPEAT DOMAIN 55"/>
    <property type="match status" value="1"/>
</dbReference>
<feature type="compositionally biased region" description="Polar residues" evidence="21">
    <location>
        <begin position="422"/>
        <end position="441"/>
    </location>
</feature>
<dbReference type="InterPro" id="IPR036116">
    <property type="entry name" value="FN3_sf"/>
</dbReference>
<sequence length="1448" mass="160373">MVYQAASNGDVSALTAMIREDPSILECCDSEGCTPLMHAVSGRQVDTVKLLLKMGANINTQDAHGRTSLCLATYLGWLEGCVSLLRNGAKHNIPDKNGRLPLHAATAEPDVRLLTILLQQSSLGEINHQDAEGMTPLHWAAFHNRPQHTQVLLKKGADPTLLDKDFKTALHWAAQSGNRILCSIILSHHKGPSIINYDDDSGKTCVHIAAASGFGDLINDLAKVPECNLQALDVDDRTPMHWAAAAGKAECVRALLELGMDSNLRDMNETTPLAYALYCGHTACVRLLSQEGRAEPARPLPSQNSRPQKKEERFGVLNQIFCTNKKEEQKAHPKDHSRDRHKEEDTSEVNDIITTFDSVVDTNCQDQPGDQAAMVVFKKRTSENSKYLLPERKPLARKGLPPIRTQSLPPITLGNHFLTASHGVTSHDGLSSGPQHTAQRSQKSRSEQDLLNNRTGCQVSLDNPWKGDTNQGFSCKAWTVSSSDKLLDRLLAGQPGHQELSGPPHLPHLHNPSPGQIVEPCGYIYPEFPVVQRGSNFTAICVLKEKCLQKYYANASFIVWKTNHDAVPKEQVTVINRTTSSVTFTDMNLQAVQLTCNVLSFGQIEQNVYGTTVLSGFPPDIPTNLSCIVNEGKNMLCQWDPGRETYLETNYTLKSEWATEKFPDCQTKHGSSCMVSYIPIYFVNIEVWVEAENALGKVSSEAINFDPVDKVKPSPPHNLSVSNSEGLSSILKLTWINSGFSSSLRLKSDIQYRTKDASTWIQVPLEDTASPRTSFTIQDLKPFTEYVFRIRCIKEDGKGYWSDWSEESSGITYEDRPSKPPSFWYKINSSHTQEPRSARLIWKELPLSEANGKILDYEVILTQWKSFSQNYTVNGTELIVNLTNNRYIASLTARNTVGKSSAADLTIPSSHFKASHPVVDLKAFPKDSNLWVEWTPPPKLVKNYIIEWCVLSENSPCVPDWQQELGNVTQTYLRGSLLESKCYLITVTPVFSSGPGSAESVKAYLKQAAPARGPTVRTKKVGKNEAVLEWDQLPVDDQNGFIRNYSISYRTIVGNEIVVNVDSSHTEYTLSSLSSDTLYMVRMAAYTDEGGKDGPEFTFTTPKFAQGEIEAIVVPVCLAFLLTTLLGVLFCFNKRDLHPTVTGTWYQGVPESVGVAKHSCVIPLLLALGTKVFLKVIKKHIWPNVPDPSKSHIAQWSPHTPPRHNFSSKDHMYSDGNFTDVSVVEIEANNKKPCPDDLKSLDLFKKEKISTEGHSSGIGGSSCMSSSRPSISSNEENESSQNTASTVQYSTVVHSGYRHQVPSVQVFSRSESTQPLLDSEERPEDLQLADNVDSGDEILPRQQYFKQNCGQPEASPDISHFERSNQALSGSEEDFLRLKQQRVSEHISQPCGSVQRGLFQEGPADALGAGTRGQVEGFESAGMETAMDDEIPKSYLPQTVRQGGYMPQ</sequence>
<dbReference type="Pfam" id="PF00023">
    <property type="entry name" value="Ank"/>
    <property type="match status" value="1"/>
</dbReference>
<evidence type="ECO:0000256" key="17">
    <source>
        <dbReference type="ARBA" id="ARBA00077050"/>
    </source>
</evidence>
<feature type="domain" description="Fibronectin type-III" evidence="23">
    <location>
        <begin position="715"/>
        <end position="815"/>
    </location>
</feature>
<name>A0A8J6G1Q6_MICOH</name>
<keyword evidence="11" id="KW-1015">Disulfide bond</keyword>
<evidence type="ECO:0000256" key="4">
    <source>
        <dbReference type="ARBA" id="ARBA00022553"/>
    </source>
</evidence>
<evidence type="ECO:0000256" key="10">
    <source>
        <dbReference type="ARBA" id="ARBA00023136"/>
    </source>
</evidence>
<dbReference type="Gene3D" id="2.60.40.10">
    <property type="entry name" value="Immunoglobulins"/>
    <property type="match status" value="6"/>
</dbReference>
<dbReference type="SUPFAM" id="SSF49265">
    <property type="entry name" value="Fibronectin type III"/>
    <property type="match status" value="5"/>
</dbReference>
<dbReference type="Pfam" id="PF12796">
    <property type="entry name" value="Ank_2"/>
    <property type="match status" value="2"/>
</dbReference>
<dbReference type="PANTHER" id="PTHR24198">
    <property type="entry name" value="ANKYRIN REPEAT AND PROTEIN KINASE DOMAIN-CONTAINING PROTEIN"/>
    <property type="match status" value="1"/>
</dbReference>
<evidence type="ECO:0000259" key="23">
    <source>
        <dbReference type="PROSITE" id="PS50853"/>
    </source>
</evidence>
<feature type="domain" description="Fibronectin type-III" evidence="23">
    <location>
        <begin position="1010"/>
        <end position="1104"/>
    </location>
</feature>
<evidence type="ECO:0000256" key="18">
    <source>
        <dbReference type="ARBA" id="ARBA00078919"/>
    </source>
</evidence>
<dbReference type="FunFam" id="2.60.40.10:FF:000563">
    <property type="entry name" value="interleukin-6 receptor subunit beta"/>
    <property type="match status" value="1"/>
</dbReference>
<comment type="caution">
    <text evidence="24">The sequence shown here is derived from an EMBL/GenBank/DDBJ whole genome shotgun (WGS) entry which is preliminary data.</text>
</comment>
<evidence type="ECO:0000256" key="16">
    <source>
        <dbReference type="ARBA" id="ARBA00068277"/>
    </source>
</evidence>
<evidence type="ECO:0000256" key="13">
    <source>
        <dbReference type="ARBA" id="ARBA00023180"/>
    </source>
</evidence>
<dbReference type="FunFam" id="2.60.40.10:FF:000524">
    <property type="entry name" value="Interleukin-6 receptor subunit beta"/>
    <property type="match status" value="1"/>
</dbReference>
<feature type="repeat" description="ANK" evidence="20">
    <location>
        <begin position="31"/>
        <end position="63"/>
    </location>
</feature>
<organism evidence="24 25">
    <name type="scientific">Microtus ochrogaster</name>
    <name type="common">Prairie vole</name>
    <dbReference type="NCBI Taxonomy" id="79684"/>
    <lineage>
        <taxon>Eukaryota</taxon>
        <taxon>Metazoa</taxon>
        <taxon>Chordata</taxon>
        <taxon>Craniata</taxon>
        <taxon>Vertebrata</taxon>
        <taxon>Euteleostomi</taxon>
        <taxon>Mammalia</taxon>
        <taxon>Eutheria</taxon>
        <taxon>Euarchontoglires</taxon>
        <taxon>Glires</taxon>
        <taxon>Rodentia</taxon>
        <taxon>Myomorpha</taxon>
        <taxon>Muroidea</taxon>
        <taxon>Cricetidae</taxon>
        <taxon>Arvicolinae</taxon>
        <taxon>Microtus</taxon>
    </lineage>
</organism>
<dbReference type="PROSITE" id="PS01353">
    <property type="entry name" value="HEMATOPO_REC_L_F2"/>
    <property type="match status" value="1"/>
</dbReference>
<dbReference type="GO" id="GO:0005737">
    <property type="term" value="C:cytoplasm"/>
    <property type="evidence" value="ECO:0007669"/>
    <property type="project" value="TreeGrafter"/>
</dbReference>
<dbReference type="FunFam" id="2.60.40.10:FF:000281">
    <property type="entry name" value="Cytokine receptor like factor 1"/>
    <property type="match status" value="1"/>
</dbReference>
<dbReference type="Pfam" id="PF06328">
    <property type="entry name" value="Lep_receptor_Ig"/>
    <property type="match status" value="1"/>
</dbReference>
<keyword evidence="5 22" id="KW-0812">Transmembrane</keyword>
<evidence type="ECO:0000256" key="12">
    <source>
        <dbReference type="ARBA" id="ARBA00023170"/>
    </source>
</evidence>
<dbReference type="InterPro" id="IPR013783">
    <property type="entry name" value="Ig-like_fold"/>
</dbReference>
<feature type="repeat" description="ANK" evidence="20">
    <location>
        <begin position="235"/>
        <end position="267"/>
    </location>
</feature>
<gene>
    <name evidence="24" type="ORF">LTLLF_191390</name>
</gene>
<dbReference type="InterPro" id="IPR036770">
    <property type="entry name" value="Ankyrin_rpt-contain_sf"/>
</dbReference>
<keyword evidence="13" id="KW-0325">Glycoprotein</keyword>
<keyword evidence="8 22" id="KW-1133">Transmembrane helix</keyword>
<evidence type="ECO:0000256" key="3">
    <source>
        <dbReference type="ARBA" id="ARBA00022475"/>
    </source>
</evidence>
<evidence type="ECO:0000256" key="6">
    <source>
        <dbReference type="ARBA" id="ARBA00022729"/>
    </source>
</evidence>
<dbReference type="CDD" id="cd00063">
    <property type="entry name" value="FN3"/>
    <property type="match status" value="3"/>
</dbReference>
<evidence type="ECO:0000256" key="20">
    <source>
        <dbReference type="PROSITE-ProRule" id="PRU00023"/>
    </source>
</evidence>
<comment type="subunit">
    <text evidence="15">Component of a hexamer of two molecules each of IL6, IL6R and IL6ST; associates with the complex IL6:IL6R but does not interact with IL6. Forms heterodimers composed of LIFR and IL6ST (type I OSM receptor) which are activated by LIF and OSM. Also forms heterodimers composed of OSMR and IL6ST (type II receptor) which are activated by OSM but not by LIF. Interacts with HCK. Interacts with INPP5D/SHIP1. Interacts with SRC and YES. Interacts with ARMH4; this interaction prevents IL6ST protein homodimerization and bridges ARMH4 with IL6R and STAT3 and therefore inhibits phosphorylation of STAT3 at 'Tyr-705'.</text>
</comment>
<dbReference type="PROSITE" id="PS50088">
    <property type="entry name" value="ANK_REPEAT"/>
    <property type="match status" value="3"/>
</dbReference>
<evidence type="ECO:0000256" key="2">
    <source>
        <dbReference type="ARBA" id="ARBA00008921"/>
    </source>
</evidence>
<keyword evidence="7" id="KW-0677">Repeat</keyword>
<feature type="transmembrane region" description="Helical" evidence="22">
    <location>
        <begin position="1112"/>
        <end position="1132"/>
    </location>
</feature>
<dbReference type="SUPFAM" id="SSF48403">
    <property type="entry name" value="Ankyrin repeat"/>
    <property type="match status" value="1"/>
</dbReference>
<keyword evidence="12 24" id="KW-0675">Receptor</keyword>
<dbReference type="Pfam" id="PF25552">
    <property type="entry name" value="LIFR_D4"/>
    <property type="match status" value="1"/>
</dbReference>
<evidence type="ECO:0000313" key="25">
    <source>
        <dbReference type="Proteomes" id="UP000710432"/>
    </source>
</evidence>
<dbReference type="Proteomes" id="UP000710432">
    <property type="component" value="Unassembled WGS sequence"/>
</dbReference>
<dbReference type="FunFam" id="2.60.40.10:FF:000414">
    <property type="entry name" value="Interleukin-6 receptor subunit beta"/>
    <property type="match status" value="1"/>
</dbReference>
<dbReference type="PROSITE" id="PS50853">
    <property type="entry name" value="FN3"/>
    <property type="match status" value="2"/>
</dbReference>
<keyword evidence="6" id="KW-0732">Signal</keyword>
<comment type="subcellular location">
    <subcellularLocation>
        <location evidence="1">Cell membrane</location>
        <topology evidence="1">Single-pass type I membrane protein</topology>
    </subcellularLocation>
</comment>
<evidence type="ECO:0000256" key="22">
    <source>
        <dbReference type="SAM" id="Phobius"/>
    </source>
</evidence>
<dbReference type="Gene3D" id="1.25.40.20">
    <property type="entry name" value="Ankyrin repeat-containing domain"/>
    <property type="match status" value="2"/>
</dbReference>
<comment type="similarity">
    <text evidence="2">Belongs to the type I cytokine receptor family. Type 2 subfamily.</text>
</comment>
<dbReference type="FunFam" id="2.60.40.10:FF:000855">
    <property type="entry name" value="Interleukin-6 receptor subunit beta"/>
    <property type="match status" value="1"/>
</dbReference>
<dbReference type="GO" id="GO:0004896">
    <property type="term" value="F:cytokine receptor activity"/>
    <property type="evidence" value="ECO:0007669"/>
    <property type="project" value="InterPro"/>
</dbReference>
<keyword evidence="14" id="KW-0393">Immunoglobulin domain</keyword>
<keyword evidence="9 20" id="KW-0040">ANK repeat</keyword>
<dbReference type="SMART" id="SM00248">
    <property type="entry name" value="ANK"/>
    <property type="match status" value="8"/>
</dbReference>